<accession>A0A6J7RBK0</accession>
<gene>
    <name evidence="1" type="ORF">UFOPK4061_01681</name>
</gene>
<dbReference type="AlphaFoldDB" id="A0A6J7RBK0"/>
<reference evidence="1" key="1">
    <citation type="submission" date="2020-05" db="EMBL/GenBank/DDBJ databases">
        <authorList>
            <person name="Chiriac C."/>
            <person name="Salcher M."/>
            <person name="Ghai R."/>
            <person name="Kavagutti S V."/>
        </authorList>
    </citation>
    <scope>NUCLEOTIDE SEQUENCE</scope>
</reference>
<evidence type="ECO:0000313" key="1">
    <source>
        <dbReference type="EMBL" id="CAB5025998.1"/>
    </source>
</evidence>
<sequence>MPAMQPKMNGIQPPEPGVSYFSCSQPKRIIDAFTPKMASSAAASEIPQICAMRTIITDELIEYSTQRK</sequence>
<proteinExistence type="predicted"/>
<name>A0A6J7RBK0_9ZZZZ</name>
<dbReference type="EMBL" id="CAFBPD010000336">
    <property type="protein sequence ID" value="CAB5025998.1"/>
    <property type="molecule type" value="Genomic_DNA"/>
</dbReference>
<protein>
    <submittedName>
        <fullName evidence="1">Unannotated protein</fullName>
    </submittedName>
</protein>
<organism evidence="1">
    <name type="scientific">freshwater metagenome</name>
    <dbReference type="NCBI Taxonomy" id="449393"/>
    <lineage>
        <taxon>unclassified sequences</taxon>
        <taxon>metagenomes</taxon>
        <taxon>ecological metagenomes</taxon>
    </lineage>
</organism>